<gene>
    <name evidence="4" type="ORF">HGQ17_10755</name>
</gene>
<dbReference type="PANTHER" id="PTHR33744">
    <property type="entry name" value="CARBOHYDRATE DIACID REGULATOR"/>
    <property type="match status" value="1"/>
</dbReference>
<feature type="domain" description="CdaR GGDEF-like" evidence="3">
    <location>
        <begin position="314"/>
        <end position="440"/>
    </location>
</feature>
<evidence type="ECO:0000259" key="3">
    <source>
        <dbReference type="Pfam" id="PF17853"/>
    </source>
</evidence>
<evidence type="ECO:0000313" key="5">
    <source>
        <dbReference type="Proteomes" id="UP000523139"/>
    </source>
</evidence>
<name>A0A7X8TKG6_9MICC</name>
<dbReference type="Pfam" id="PF17853">
    <property type="entry name" value="GGDEF_2"/>
    <property type="match status" value="1"/>
</dbReference>
<organism evidence="4 5">
    <name type="scientific">Nesterenkonia sedimenti</name>
    <dbReference type="NCBI Taxonomy" id="1463632"/>
    <lineage>
        <taxon>Bacteria</taxon>
        <taxon>Bacillati</taxon>
        <taxon>Actinomycetota</taxon>
        <taxon>Actinomycetes</taxon>
        <taxon>Micrococcales</taxon>
        <taxon>Micrococcaceae</taxon>
        <taxon>Nesterenkonia</taxon>
    </lineage>
</organism>
<feature type="domain" description="PucR C-terminal helix-turn-helix" evidence="2">
    <location>
        <begin position="496"/>
        <end position="553"/>
    </location>
</feature>
<keyword evidence="5" id="KW-1185">Reference proteome</keyword>
<comment type="caution">
    <text evidence="4">The sequence shown here is derived from an EMBL/GenBank/DDBJ whole genome shotgun (WGS) entry which is preliminary data.</text>
</comment>
<dbReference type="RefSeq" id="WP_168887943.1">
    <property type="nucleotide sequence ID" value="NZ_JABAHY010000010.1"/>
</dbReference>
<dbReference type="InterPro" id="IPR025736">
    <property type="entry name" value="PucR_C-HTH_dom"/>
</dbReference>
<evidence type="ECO:0000256" key="1">
    <source>
        <dbReference type="ARBA" id="ARBA00006754"/>
    </source>
</evidence>
<sequence>MVQAQNFNEWGEETDVHIPKLTLERLILELGAIFLSTLTDVPDPSRRVSGVMIYDPIDTQAVSEDVIVLGVGFEAGEELRALMDELGPQDVTAVVVREPAAVDEVTAAMARRHGVVLLGLTPGASWTQLHSMISSLLADDVGVHRSEKIGGVPSGDLFAFANAVALLLGAPVTIEDRNCRVIAFSSGQEEADEPRVETILARKVPERYIRQYTEAGFFQELYSSDRPVHMKLSSTAEGYKDRTAIAIRGAGGEILGSIWAAVPKPLEPDTLEGFRDLAKVAALHILRIRAGSDTDQKRRRAGLLKTALEGEQGAEASMRELGIDEAPLGVFAASVLGVGNDKLEGIVEEQALRQWVTDAIAVHLAAVHPAACVALMGDTIYGALPLKSVIDGESQAVRLVEDLLCRLGKRTALSVGIGQVVSGTRNLATGREGAERALRVQLNQPGAESGASLFSDVHVEAMILELRDRFASGYESATGPVARLWEHDMRHGTDFVATLRVWLDSMGDISSAADQLHVHPNTLRYRLRRLSDLSGLDLTDPDARFAAQVLLRVVPEFNGTEPQ</sequence>
<accession>A0A7X8TKG6</accession>
<dbReference type="AlphaFoldDB" id="A0A7X8TKG6"/>
<dbReference type="InterPro" id="IPR041522">
    <property type="entry name" value="CdaR_GGDEF"/>
</dbReference>
<reference evidence="4 5" key="1">
    <citation type="submission" date="2020-04" db="EMBL/GenBank/DDBJ databases">
        <title>Nesterenkonia sp. nov., isolated from marine sediment.</title>
        <authorList>
            <person name="Zhang G."/>
        </authorList>
    </citation>
    <scope>NUCLEOTIDE SEQUENCE [LARGE SCALE GENOMIC DNA]</scope>
    <source>
        <strain evidence="4 5">MY13</strain>
    </source>
</reference>
<dbReference type="Pfam" id="PF13556">
    <property type="entry name" value="HTH_30"/>
    <property type="match status" value="1"/>
</dbReference>
<dbReference type="Gene3D" id="1.10.10.2840">
    <property type="entry name" value="PucR C-terminal helix-turn-helix domain"/>
    <property type="match status" value="1"/>
</dbReference>
<dbReference type="PANTHER" id="PTHR33744:SF17">
    <property type="entry name" value="CONSERVED PROTEIN"/>
    <property type="match status" value="1"/>
</dbReference>
<evidence type="ECO:0000313" key="4">
    <source>
        <dbReference type="EMBL" id="NLS10460.1"/>
    </source>
</evidence>
<proteinExistence type="inferred from homology"/>
<dbReference type="EMBL" id="JABAHY010000010">
    <property type="protein sequence ID" value="NLS10460.1"/>
    <property type="molecule type" value="Genomic_DNA"/>
</dbReference>
<dbReference type="Proteomes" id="UP000523139">
    <property type="component" value="Unassembled WGS sequence"/>
</dbReference>
<dbReference type="InterPro" id="IPR051448">
    <property type="entry name" value="CdaR-like_regulators"/>
</dbReference>
<comment type="similarity">
    <text evidence="1">Belongs to the CdaR family.</text>
</comment>
<dbReference type="InterPro" id="IPR042070">
    <property type="entry name" value="PucR_C-HTH_sf"/>
</dbReference>
<evidence type="ECO:0000259" key="2">
    <source>
        <dbReference type="Pfam" id="PF13556"/>
    </source>
</evidence>
<protein>
    <submittedName>
        <fullName evidence="4">PucR family transcriptional regulator</fullName>
    </submittedName>
</protein>